<name>A0A1M4WE79_LOKAT</name>
<dbReference type="InterPro" id="IPR006521">
    <property type="entry name" value="Tail_protein_I"/>
</dbReference>
<organism evidence="1 2">
    <name type="scientific">Loktanella atrilutea</name>
    <dbReference type="NCBI Taxonomy" id="366533"/>
    <lineage>
        <taxon>Bacteria</taxon>
        <taxon>Pseudomonadati</taxon>
        <taxon>Pseudomonadota</taxon>
        <taxon>Alphaproteobacteria</taxon>
        <taxon>Rhodobacterales</taxon>
        <taxon>Roseobacteraceae</taxon>
        <taxon>Loktanella</taxon>
    </lineage>
</organism>
<dbReference type="EMBL" id="FQUE01000002">
    <property type="protein sequence ID" value="SHE79272.1"/>
    <property type="molecule type" value="Genomic_DNA"/>
</dbReference>
<sequence length="187" mass="20784">MTKLTPPNATELEEAFDALAERRLELAAPVNTLVDPTSVPARFLPWLAWSFSVDTWDDQWTEEEKRSVIVASIFVHRRKGTIGAIRRAIIAAGYNAPTIREGKGGVLYNGFYNFDGTQTYGDPTKWAEYSIILGRPISIRQAENIRDILAEVAPVRCKLVNFSYTEAANLYNSAISYDGAFTYGAVA</sequence>
<proteinExistence type="predicted"/>
<keyword evidence="2" id="KW-1185">Reference proteome</keyword>
<dbReference type="OrthoDB" id="90759at2"/>
<dbReference type="Pfam" id="PF09684">
    <property type="entry name" value="Tail_P2_I"/>
    <property type="match status" value="1"/>
</dbReference>
<evidence type="ECO:0000313" key="2">
    <source>
        <dbReference type="Proteomes" id="UP000183987"/>
    </source>
</evidence>
<reference evidence="2" key="1">
    <citation type="submission" date="2016-11" db="EMBL/GenBank/DDBJ databases">
        <authorList>
            <person name="Varghese N."/>
            <person name="Submissions S."/>
        </authorList>
    </citation>
    <scope>NUCLEOTIDE SEQUENCE [LARGE SCALE GENOMIC DNA]</scope>
    <source>
        <strain evidence="2">DSM 29326</strain>
    </source>
</reference>
<gene>
    <name evidence="1" type="ORF">SAMN05444339_10277</name>
</gene>
<protein>
    <submittedName>
        <fullName evidence="1">Phage tail protein, P2 protein I family</fullName>
    </submittedName>
</protein>
<accession>A0A1M4WE79</accession>
<dbReference type="RefSeq" id="WP_072856237.1">
    <property type="nucleotide sequence ID" value="NZ_FQUE01000002.1"/>
</dbReference>
<dbReference type="AlphaFoldDB" id="A0A1M4WE79"/>
<dbReference type="NCBIfam" id="TIGR01634">
    <property type="entry name" value="tail_P2_I"/>
    <property type="match status" value="1"/>
</dbReference>
<dbReference type="Proteomes" id="UP000183987">
    <property type="component" value="Unassembled WGS sequence"/>
</dbReference>
<dbReference type="STRING" id="366533.SAMN05444339_10277"/>
<evidence type="ECO:0000313" key="1">
    <source>
        <dbReference type="EMBL" id="SHE79272.1"/>
    </source>
</evidence>